<name>A0A139AH80_GONPJ</name>
<dbReference type="OrthoDB" id="79171at2759"/>
<dbReference type="GO" id="GO:0015030">
    <property type="term" value="C:Cajal body"/>
    <property type="evidence" value="ECO:0007669"/>
    <property type="project" value="UniProtKB-SubCell"/>
</dbReference>
<dbReference type="GO" id="GO:0003723">
    <property type="term" value="F:RNA binding"/>
    <property type="evidence" value="ECO:0007669"/>
    <property type="project" value="InterPro"/>
</dbReference>
<dbReference type="SMART" id="SM00333">
    <property type="entry name" value="TUDOR"/>
    <property type="match status" value="1"/>
</dbReference>
<comment type="subcellular location">
    <subcellularLocation>
        <location evidence="1">Nucleus</location>
        <location evidence="1">Cajal body</location>
    </subcellularLocation>
</comment>
<reference evidence="6 7" key="1">
    <citation type="journal article" date="2015" name="Genome Biol. Evol.">
        <title>Phylogenomic analyses indicate that early fungi evolved digesting cell walls of algal ancestors of land plants.</title>
        <authorList>
            <person name="Chang Y."/>
            <person name="Wang S."/>
            <person name="Sekimoto S."/>
            <person name="Aerts A.L."/>
            <person name="Choi C."/>
            <person name="Clum A."/>
            <person name="LaButti K.M."/>
            <person name="Lindquist E.A."/>
            <person name="Yee Ngan C."/>
            <person name="Ohm R.A."/>
            <person name="Salamov A.A."/>
            <person name="Grigoriev I.V."/>
            <person name="Spatafora J.W."/>
            <person name="Berbee M.L."/>
        </authorList>
    </citation>
    <scope>NUCLEOTIDE SEQUENCE [LARGE SCALE GENOMIC DNA]</scope>
    <source>
        <strain evidence="6 7">JEL478</strain>
    </source>
</reference>
<dbReference type="GO" id="GO:0006397">
    <property type="term" value="P:mRNA processing"/>
    <property type="evidence" value="ECO:0007669"/>
    <property type="project" value="InterPro"/>
</dbReference>
<dbReference type="InterPro" id="IPR002999">
    <property type="entry name" value="Tudor"/>
</dbReference>
<dbReference type="Gene3D" id="2.30.30.140">
    <property type="match status" value="1"/>
</dbReference>
<dbReference type="PROSITE" id="PS50304">
    <property type="entry name" value="TUDOR"/>
    <property type="match status" value="1"/>
</dbReference>
<proteinExistence type="inferred from homology"/>
<keyword evidence="7" id="KW-1185">Reference proteome</keyword>
<dbReference type="Proteomes" id="UP000070544">
    <property type="component" value="Unassembled WGS sequence"/>
</dbReference>
<protein>
    <recommendedName>
        <fullName evidence="5">Tudor domain-containing protein</fullName>
    </recommendedName>
</protein>
<evidence type="ECO:0000256" key="2">
    <source>
        <dbReference type="ARBA" id="ARBA00005371"/>
    </source>
</evidence>
<dbReference type="OMA" id="KATRGAM"/>
<evidence type="ECO:0000256" key="1">
    <source>
        <dbReference type="ARBA" id="ARBA00004408"/>
    </source>
</evidence>
<dbReference type="GO" id="GO:0005737">
    <property type="term" value="C:cytoplasm"/>
    <property type="evidence" value="ECO:0007669"/>
    <property type="project" value="InterPro"/>
</dbReference>
<feature type="region of interest" description="Disordered" evidence="4">
    <location>
        <begin position="45"/>
        <end position="80"/>
    </location>
</feature>
<dbReference type="Pfam" id="PF06003">
    <property type="entry name" value="SMN_Tudor"/>
    <property type="match status" value="1"/>
</dbReference>
<evidence type="ECO:0000313" key="7">
    <source>
        <dbReference type="Proteomes" id="UP000070544"/>
    </source>
</evidence>
<evidence type="ECO:0000259" key="5">
    <source>
        <dbReference type="PROSITE" id="PS50304"/>
    </source>
</evidence>
<evidence type="ECO:0000256" key="4">
    <source>
        <dbReference type="SAM" id="MobiDB-lite"/>
    </source>
</evidence>
<dbReference type="SUPFAM" id="SSF63748">
    <property type="entry name" value="Tudor/PWWP/MBT"/>
    <property type="match status" value="1"/>
</dbReference>
<comment type="similarity">
    <text evidence="2">Belongs to the SMN family.</text>
</comment>
<feature type="compositionally biased region" description="Low complexity" evidence="4">
    <location>
        <begin position="45"/>
        <end position="58"/>
    </location>
</feature>
<evidence type="ECO:0000256" key="3">
    <source>
        <dbReference type="ARBA" id="ARBA00023242"/>
    </source>
</evidence>
<organism evidence="6 7">
    <name type="scientific">Gonapodya prolifera (strain JEL478)</name>
    <name type="common">Monoblepharis prolifera</name>
    <dbReference type="NCBI Taxonomy" id="1344416"/>
    <lineage>
        <taxon>Eukaryota</taxon>
        <taxon>Fungi</taxon>
        <taxon>Fungi incertae sedis</taxon>
        <taxon>Chytridiomycota</taxon>
        <taxon>Chytridiomycota incertae sedis</taxon>
        <taxon>Monoblepharidomycetes</taxon>
        <taxon>Monoblepharidales</taxon>
        <taxon>Gonapodyaceae</taxon>
        <taxon>Gonapodya</taxon>
    </lineage>
</organism>
<dbReference type="EMBL" id="KQ965758">
    <property type="protein sequence ID" value="KXS15924.1"/>
    <property type="molecule type" value="Genomic_DNA"/>
</dbReference>
<evidence type="ECO:0000313" key="6">
    <source>
        <dbReference type="EMBL" id="KXS15924.1"/>
    </source>
</evidence>
<dbReference type="InterPro" id="IPR010304">
    <property type="entry name" value="SMN_Tudor"/>
</dbReference>
<dbReference type="AlphaFoldDB" id="A0A139AH80"/>
<feature type="domain" description="Tudor" evidence="5">
    <location>
        <begin position="79"/>
        <end position="142"/>
    </location>
</feature>
<feature type="compositionally biased region" description="Acidic residues" evidence="4">
    <location>
        <begin position="64"/>
        <end position="74"/>
    </location>
</feature>
<dbReference type="STRING" id="1344416.A0A139AH80"/>
<dbReference type="CDD" id="cd21182">
    <property type="entry name" value="Tudor_SMN_SPF30-like"/>
    <property type="match status" value="1"/>
</dbReference>
<gene>
    <name evidence="6" type="ORF">M427DRAFT_56229</name>
</gene>
<accession>A0A139AH80</accession>
<sequence>MAEDVEEYQYQLDTVTEALEKDPTNPELLKLKTDLQDLIALLGPKPAAGGAQTASSGTKRNQDFDEEDGEEADEAGSTRFRVGQTVSARFSTDNKWYDAVIEDVNVDSSGRETYRVKYNGYGNSEDRSADDLRASKRAASVDLEEVVAEGEKAMAKDSKAKYKKKVKKERKEKPDEVADRAKGWQQFAHSTKKKKIEPINAKSIFRTTDDPGHKVGVIGSGKPLTPFQTRSKFK</sequence>
<keyword evidence="3" id="KW-0539">Nucleus</keyword>
<feature type="region of interest" description="Disordered" evidence="4">
    <location>
        <begin position="186"/>
        <end position="234"/>
    </location>
</feature>